<name>A0A183VHA1_TOXCA</name>
<sequence length="70" mass="7879">MLDVTGKDEIYPCATNLFVPEVRTPTSFVQKFCRVKLRSSEHVVKEWFCELGEPASAVLVGISPDYEFPA</sequence>
<accession>A0A183VHA1</accession>
<evidence type="ECO:0000313" key="1">
    <source>
        <dbReference type="EMBL" id="VDM51442.1"/>
    </source>
</evidence>
<dbReference type="WBParaSite" id="TCNE_0002012501-mRNA-1">
    <property type="protein sequence ID" value="TCNE_0002012501-mRNA-1"/>
    <property type="gene ID" value="TCNE_0002012501"/>
</dbReference>
<proteinExistence type="predicted"/>
<keyword evidence="2" id="KW-1185">Reference proteome</keyword>
<dbReference type="EMBL" id="UYWY01028313">
    <property type="protein sequence ID" value="VDM51442.1"/>
    <property type="molecule type" value="Genomic_DNA"/>
</dbReference>
<organism evidence="2 3">
    <name type="scientific">Toxocara canis</name>
    <name type="common">Canine roundworm</name>
    <dbReference type="NCBI Taxonomy" id="6265"/>
    <lineage>
        <taxon>Eukaryota</taxon>
        <taxon>Metazoa</taxon>
        <taxon>Ecdysozoa</taxon>
        <taxon>Nematoda</taxon>
        <taxon>Chromadorea</taxon>
        <taxon>Rhabditida</taxon>
        <taxon>Spirurina</taxon>
        <taxon>Ascaridomorpha</taxon>
        <taxon>Ascaridoidea</taxon>
        <taxon>Toxocaridae</taxon>
        <taxon>Toxocara</taxon>
    </lineage>
</organism>
<reference evidence="3" key="1">
    <citation type="submission" date="2016-06" db="UniProtKB">
        <authorList>
            <consortium name="WormBaseParasite"/>
        </authorList>
    </citation>
    <scope>IDENTIFICATION</scope>
</reference>
<dbReference type="AlphaFoldDB" id="A0A183VHA1"/>
<gene>
    <name evidence="1" type="ORF">TCNE_LOCUS20121</name>
</gene>
<protein>
    <submittedName>
        <fullName evidence="1 3">Uncharacterized protein</fullName>
    </submittedName>
</protein>
<reference evidence="1 2" key="2">
    <citation type="submission" date="2018-11" db="EMBL/GenBank/DDBJ databases">
        <authorList>
            <consortium name="Pathogen Informatics"/>
        </authorList>
    </citation>
    <scope>NUCLEOTIDE SEQUENCE [LARGE SCALE GENOMIC DNA]</scope>
</reference>
<evidence type="ECO:0000313" key="2">
    <source>
        <dbReference type="Proteomes" id="UP000050794"/>
    </source>
</evidence>
<dbReference type="Proteomes" id="UP000050794">
    <property type="component" value="Unassembled WGS sequence"/>
</dbReference>
<evidence type="ECO:0000313" key="3">
    <source>
        <dbReference type="WBParaSite" id="TCNE_0002012501-mRNA-1"/>
    </source>
</evidence>